<comment type="similarity">
    <text evidence="2">Belongs to the binding-protein-dependent transport system permease family. HisMQ subfamily.</text>
</comment>
<evidence type="ECO:0000313" key="11">
    <source>
        <dbReference type="EMBL" id="GKU25367.1"/>
    </source>
</evidence>
<dbReference type="GO" id="GO:0022857">
    <property type="term" value="F:transmembrane transporter activity"/>
    <property type="evidence" value="ECO:0007669"/>
    <property type="project" value="InterPro"/>
</dbReference>
<keyword evidence="3 9" id="KW-0813">Transport</keyword>
<keyword evidence="6" id="KW-0029">Amino-acid transport</keyword>
<proteinExistence type="inferred from homology"/>
<dbReference type="GO" id="GO:0006865">
    <property type="term" value="P:amino acid transport"/>
    <property type="evidence" value="ECO:0007669"/>
    <property type="project" value="UniProtKB-KW"/>
</dbReference>
<evidence type="ECO:0000313" key="12">
    <source>
        <dbReference type="Proteomes" id="UP001057868"/>
    </source>
</evidence>
<feature type="transmembrane region" description="Helical" evidence="9">
    <location>
        <begin position="202"/>
        <end position="223"/>
    </location>
</feature>
<comment type="caution">
    <text evidence="11">The sequence shown here is derived from an EMBL/GenBank/DDBJ whole genome shotgun (WGS) entry which is preliminary data.</text>
</comment>
<dbReference type="Pfam" id="PF00528">
    <property type="entry name" value="BPD_transp_1"/>
    <property type="match status" value="1"/>
</dbReference>
<evidence type="ECO:0000256" key="3">
    <source>
        <dbReference type="ARBA" id="ARBA00022448"/>
    </source>
</evidence>
<feature type="transmembrane region" description="Helical" evidence="9">
    <location>
        <begin position="101"/>
        <end position="120"/>
    </location>
</feature>
<evidence type="ECO:0000256" key="8">
    <source>
        <dbReference type="ARBA" id="ARBA00023136"/>
    </source>
</evidence>
<dbReference type="InterPro" id="IPR043429">
    <property type="entry name" value="ArtM/GltK/GlnP/TcyL/YhdX-like"/>
</dbReference>
<evidence type="ECO:0000256" key="7">
    <source>
        <dbReference type="ARBA" id="ARBA00022989"/>
    </source>
</evidence>
<dbReference type="InterPro" id="IPR035906">
    <property type="entry name" value="MetI-like_sf"/>
</dbReference>
<dbReference type="PANTHER" id="PTHR30614">
    <property type="entry name" value="MEMBRANE COMPONENT OF AMINO ACID ABC TRANSPORTER"/>
    <property type="match status" value="1"/>
</dbReference>
<evidence type="ECO:0000259" key="10">
    <source>
        <dbReference type="PROSITE" id="PS50928"/>
    </source>
</evidence>
<feature type="transmembrane region" description="Helical" evidence="9">
    <location>
        <begin position="20"/>
        <end position="45"/>
    </location>
</feature>
<keyword evidence="4" id="KW-1003">Cell membrane</keyword>
<dbReference type="InterPro" id="IPR010065">
    <property type="entry name" value="AA_ABC_transptr_permease_3TM"/>
</dbReference>
<keyword evidence="5 9" id="KW-0812">Transmembrane</keyword>
<evidence type="ECO:0000256" key="4">
    <source>
        <dbReference type="ARBA" id="ARBA00022475"/>
    </source>
</evidence>
<dbReference type="PROSITE" id="PS50928">
    <property type="entry name" value="ABC_TM1"/>
    <property type="match status" value="1"/>
</dbReference>
<dbReference type="RefSeq" id="WP_261852334.1">
    <property type="nucleotide sequence ID" value="NZ_BQXY01000003.1"/>
</dbReference>
<feature type="transmembrane region" description="Helical" evidence="9">
    <location>
        <begin position="66"/>
        <end position="89"/>
    </location>
</feature>
<evidence type="ECO:0000256" key="6">
    <source>
        <dbReference type="ARBA" id="ARBA00022970"/>
    </source>
</evidence>
<dbReference type="FunFam" id="1.10.3720.10:FF:000033">
    <property type="entry name" value="Polar amino acid ABC transporter permease"/>
    <property type="match status" value="1"/>
</dbReference>
<feature type="domain" description="ABC transmembrane type-1" evidence="10">
    <location>
        <begin position="21"/>
        <end position="220"/>
    </location>
</feature>
<keyword evidence="8 9" id="KW-0472">Membrane</keyword>
<keyword evidence="7 9" id="KW-1133">Transmembrane helix</keyword>
<evidence type="ECO:0000256" key="1">
    <source>
        <dbReference type="ARBA" id="ARBA00004651"/>
    </source>
</evidence>
<accession>A0A9W6DB05</accession>
<dbReference type="PANTHER" id="PTHR30614:SF20">
    <property type="entry name" value="GLUTAMINE TRANSPORT SYSTEM PERMEASE PROTEIN GLNP"/>
    <property type="match status" value="1"/>
</dbReference>
<gene>
    <name evidence="11" type="ORF">CFOLD11_21930</name>
</gene>
<organism evidence="11 12">
    <name type="scientific">Clostridium folliculivorans</name>
    <dbReference type="NCBI Taxonomy" id="2886038"/>
    <lineage>
        <taxon>Bacteria</taxon>
        <taxon>Bacillati</taxon>
        <taxon>Bacillota</taxon>
        <taxon>Clostridia</taxon>
        <taxon>Eubacteriales</taxon>
        <taxon>Clostridiaceae</taxon>
        <taxon>Clostridium</taxon>
    </lineage>
</organism>
<sequence length="258" mass="29154">MSFDWVVKIVSENWQMFLRGAGTTLLVALTGTIIGFVIGLLVGVVRTVPMPEKGVKRYFLKLVNALLFIYIEIFRGTPMIVQAMVIYYGTALAFNLNMDRLFAAILIVSINTGAYMSEIIRGGIVSIDKGQFEAADAIGMKHFQVMVNVILPQAIRNILPATGNEFVINIKDTSVLNVISVTELYFQTKSVAGNNFRYFESFFVACILYFIMTFTVTRILRLIERKLDGPDNYIMYANQMQVETPEDMAKKNKEVNMY</sequence>
<dbReference type="GO" id="GO:0043190">
    <property type="term" value="C:ATP-binding cassette (ABC) transporter complex"/>
    <property type="evidence" value="ECO:0007669"/>
    <property type="project" value="InterPro"/>
</dbReference>
<dbReference type="InterPro" id="IPR000515">
    <property type="entry name" value="MetI-like"/>
</dbReference>
<keyword evidence="12" id="KW-1185">Reference proteome</keyword>
<dbReference type="Proteomes" id="UP001057868">
    <property type="component" value="Unassembled WGS sequence"/>
</dbReference>
<evidence type="ECO:0000256" key="5">
    <source>
        <dbReference type="ARBA" id="ARBA00022692"/>
    </source>
</evidence>
<name>A0A9W6DB05_9CLOT</name>
<evidence type="ECO:0000256" key="2">
    <source>
        <dbReference type="ARBA" id="ARBA00010072"/>
    </source>
</evidence>
<dbReference type="AlphaFoldDB" id="A0A9W6DB05"/>
<dbReference type="CDD" id="cd06261">
    <property type="entry name" value="TM_PBP2"/>
    <property type="match status" value="1"/>
</dbReference>
<evidence type="ECO:0000256" key="9">
    <source>
        <dbReference type="RuleBase" id="RU363032"/>
    </source>
</evidence>
<reference evidence="11" key="1">
    <citation type="journal article" date="2023" name="Int. J. Syst. Evol. Microbiol.">
        <title>&lt;i&gt;Clostridium folliculivorans&lt;/i&gt; sp. nov., isolated from soil samples of an organic paddy in Japan.</title>
        <authorList>
            <person name="Tazawa J."/>
            <person name="Kobayashi H."/>
            <person name="Tanizawa Y."/>
            <person name="Uchino A."/>
            <person name="Tanaka F."/>
            <person name="Urashima Y."/>
            <person name="Miura S."/>
            <person name="Sakamoto M."/>
            <person name="Ohkuma M."/>
            <person name="Tohno M."/>
        </authorList>
    </citation>
    <scope>NUCLEOTIDE SEQUENCE</scope>
    <source>
        <strain evidence="11">D1-1</strain>
    </source>
</reference>
<dbReference type="Gene3D" id="1.10.3720.10">
    <property type="entry name" value="MetI-like"/>
    <property type="match status" value="1"/>
</dbReference>
<dbReference type="SUPFAM" id="SSF161098">
    <property type="entry name" value="MetI-like"/>
    <property type="match status" value="1"/>
</dbReference>
<comment type="subcellular location">
    <subcellularLocation>
        <location evidence="1 9">Cell membrane</location>
        <topology evidence="1 9">Multi-pass membrane protein</topology>
    </subcellularLocation>
</comment>
<protein>
    <submittedName>
        <fullName evidence="11">Amino acid ABC transporter substrate-binding protein</fullName>
    </submittedName>
</protein>
<dbReference type="NCBIfam" id="TIGR01726">
    <property type="entry name" value="HEQRo_perm_3TM"/>
    <property type="match status" value="1"/>
</dbReference>
<dbReference type="EMBL" id="BQXY01000003">
    <property type="protein sequence ID" value="GKU25367.1"/>
    <property type="molecule type" value="Genomic_DNA"/>
</dbReference>